<feature type="transmembrane region" description="Helical" evidence="1">
    <location>
        <begin position="97"/>
        <end position="115"/>
    </location>
</feature>
<comment type="caution">
    <text evidence="2">The sequence shown here is derived from an EMBL/GenBank/DDBJ whole genome shotgun (WGS) entry which is preliminary data.</text>
</comment>
<evidence type="ECO:0000313" key="3">
    <source>
        <dbReference type="Proteomes" id="UP000195893"/>
    </source>
</evidence>
<evidence type="ECO:0000256" key="1">
    <source>
        <dbReference type="SAM" id="Phobius"/>
    </source>
</evidence>
<gene>
    <name evidence="2" type="ORF">B9N60_10055</name>
</gene>
<protein>
    <submittedName>
        <fullName evidence="2">Uncharacterized protein</fullName>
    </submittedName>
</protein>
<feature type="transmembrane region" description="Helical" evidence="1">
    <location>
        <begin position="36"/>
        <end position="54"/>
    </location>
</feature>
<reference evidence="2 3" key="1">
    <citation type="submission" date="2017-04" db="EMBL/GenBank/DDBJ databases">
        <title>Complete genome of Campylobacter concisus ATCC 33237T and draft genomes for an additional eight well characterized C. concisus strains.</title>
        <authorList>
            <person name="Cornelius A.J."/>
            <person name="Miller W.G."/>
            <person name="Lastovica A.J."/>
            <person name="On S.L."/>
            <person name="French N.P."/>
            <person name="Vandenberg O."/>
            <person name="Biggs P.J."/>
        </authorList>
    </citation>
    <scope>NUCLEOTIDE SEQUENCE [LARGE SCALE GENOMIC DNA]</scope>
    <source>
        <strain evidence="2 3">Lasto127.99</strain>
    </source>
</reference>
<keyword evidence="1" id="KW-0472">Membrane</keyword>
<accession>A0A1Y5N5E3</accession>
<dbReference type="EMBL" id="NDYQ01000021">
    <property type="protein sequence ID" value="OUT16090.1"/>
    <property type="molecule type" value="Genomic_DNA"/>
</dbReference>
<proteinExistence type="predicted"/>
<evidence type="ECO:0000313" key="2">
    <source>
        <dbReference type="EMBL" id="OUT16090.1"/>
    </source>
</evidence>
<sequence>MEKGERVAVGCISFVELVLCMVYGKYYIRGWSEADLLSVSFFVCTFIYCVAPFFVKNSKESGLIKFDLLSFIALLLIYLLGFRLILNIFDDSYMEYIAIFIFTILAARVILNLFAKYKNS</sequence>
<dbReference type="Proteomes" id="UP000195893">
    <property type="component" value="Unassembled WGS sequence"/>
</dbReference>
<feature type="transmembrane region" description="Helical" evidence="1">
    <location>
        <begin position="66"/>
        <end position="85"/>
    </location>
</feature>
<name>A0A1Y5N5E3_9BACT</name>
<keyword evidence="1" id="KW-1133">Transmembrane helix</keyword>
<organism evidence="2 3">
    <name type="scientific">Campylobacter concisus</name>
    <dbReference type="NCBI Taxonomy" id="199"/>
    <lineage>
        <taxon>Bacteria</taxon>
        <taxon>Pseudomonadati</taxon>
        <taxon>Campylobacterota</taxon>
        <taxon>Epsilonproteobacteria</taxon>
        <taxon>Campylobacterales</taxon>
        <taxon>Campylobacteraceae</taxon>
        <taxon>Campylobacter</taxon>
    </lineage>
</organism>
<feature type="transmembrane region" description="Helical" evidence="1">
    <location>
        <begin position="7"/>
        <end position="24"/>
    </location>
</feature>
<dbReference type="AlphaFoldDB" id="A0A1Y5N5E3"/>
<keyword evidence="1" id="KW-0812">Transmembrane</keyword>